<dbReference type="SUPFAM" id="SSF158472">
    <property type="entry name" value="HAMP domain-like"/>
    <property type="match status" value="1"/>
</dbReference>
<sequence>MNKRIKLFQSIHFKIALVFVLLLVVTLEVIGAYFVGQLQEQNISTFEDSIQLESYVTSQLSTALVNKDTTQANQTIKDIIANVNKSNISEIQVIDNRGIIRGTSNVNDQDAVGRRSTDQDVKKGIYNNRKLERISQDNRNQNYYISITPLSNPTAESNATVGVVYVRANMEPVFDNITKIVQIFLAASLVAAVMGTLIAILISRAITKPIDDMKKQAIRMARGDYSGQVRIYGNDELGQLAVAVNNLSVRVEEAQEASEAERRRLDSVLSYMTDGVIATDRRGNVVIINDTAQDYLGKTEEETIGRSILDVLAISEDYTLRDLLEKQQEIILDMSDRSDKDLILHAYFSLIQRETGFISGLVCVLHDVTEQEKNEREQQQFVSNVSHELRTPLTSLRSYIEALNDGAWKDPKIAPKFLKVTQEETERMIRMINDLLSLSRIDRGTAKLDLEYVNLNEFLVYIINRFDMMIHSDEEHAEDSGAPKKHYVIKRDLTKQDIWLEIDTDKMTQVIDNIMNNAIKYSPDGGTITVRLFRSREHVLISIADQGLGIPRADLAKVFDRFYRVDKARSRKQGGTGLGLAISKEVVEAHHGRIWVNSTEGKGSTFYISLPYQPYDPGGDWDDETV</sequence>
<feature type="domain" description="Histidine kinase" evidence="10">
    <location>
        <begin position="384"/>
        <end position="614"/>
    </location>
</feature>
<dbReference type="FunFam" id="1.10.287.130:FF:000001">
    <property type="entry name" value="Two-component sensor histidine kinase"/>
    <property type="match status" value="1"/>
</dbReference>
<dbReference type="SMART" id="SM00387">
    <property type="entry name" value="HATPase_c"/>
    <property type="match status" value="1"/>
</dbReference>
<feature type="transmembrane region" description="Helical" evidence="9">
    <location>
        <begin position="183"/>
        <end position="206"/>
    </location>
</feature>
<gene>
    <name evidence="13" type="ORF">FD09_GL001091</name>
</gene>
<accession>A0A0R1MN93</accession>
<evidence type="ECO:0000256" key="5">
    <source>
        <dbReference type="ARBA" id="ARBA00022679"/>
    </source>
</evidence>
<evidence type="ECO:0000256" key="6">
    <source>
        <dbReference type="ARBA" id="ARBA00022777"/>
    </source>
</evidence>
<dbReference type="GO" id="GO:0016036">
    <property type="term" value="P:cellular response to phosphate starvation"/>
    <property type="evidence" value="ECO:0007669"/>
    <property type="project" value="TreeGrafter"/>
</dbReference>
<keyword evidence="5" id="KW-0808">Transferase</keyword>
<reference evidence="13 14" key="1">
    <citation type="journal article" date="2015" name="Genome Announc.">
        <title>Expanding the biotechnology potential of lactobacilli through comparative genomics of 213 strains and associated genera.</title>
        <authorList>
            <person name="Sun Z."/>
            <person name="Harris H.M."/>
            <person name="McCann A."/>
            <person name="Guo C."/>
            <person name="Argimon S."/>
            <person name="Zhang W."/>
            <person name="Yang X."/>
            <person name="Jeffery I.B."/>
            <person name="Cooney J.C."/>
            <person name="Kagawa T.F."/>
            <person name="Liu W."/>
            <person name="Song Y."/>
            <person name="Salvetti E."/>
            <person name="Wrobel A."/>
            <person name="Rasinkangas P."/>
            <person name="Parkhill J."/>
            <person name="Rea M.C."/>
            <person name="O'Sullivan O."/>
            <person name="Ritari J."/>
            <person name="Douillard F.P."/>
            <person name="Paul Ross R."/>
            <person name="Yang R."/>
            <person name="Briner A.E."/>
            <person name="Felis G.E."/>
            <person name="de Vos W.M."/>
            <person name="Barrangou R."/>
            <person name="Klaenhammer T.R."/>
            <person name="Caufield P.W."/>
            <person name="Cui Y."/>
            <person name="Zhang H."/>
            <person name="O'Toole P.W."/>
        </authorList>
    </citation>
    <scope>NUCLEOTIDE SEQUENCE [LARGE SCALE GENOMIC DNA]</scope>
    <source>
        <strain evidence="13 14">DSM 12744</strain>
    </source>
</reference>
<dbReference type="CDD" id="cd00130">
    <property type="entry name" value="PAS"/>
    <property type="match status" value="1"/>
</dbReference>
<dbReference type="PROSITE" id="PS50109">
    <property type="entry name" value="HIS_KIN"/>
    <property type="match status" value="1"/>
</dbReference>
<dbReference type="InterPro" id="IPR050351">
    <property type="entry name" value="BphY/WalK/GraS-like"/>
</dbReference>
<protein>
    <recommendedName>
        <fullName evidence="3">histidine kinase</fullName>
        <ecNumber evidence="3">2.7.13.3</ecNumber>
    </recommendedName>
</protein>
<dbReference type="NCBIfam" id="NF033092">
    <property type="entry name" value="HK_WalK"/>
    <property type="match status" value="1"/>
</dbReference>
<evidence type="ECO:0000313" key="13">
    <source>
        <dbReference type="EMBL" id="KRL09645.1"/>
    </source>
</evidence>
<dbReference type="PANTHER" id="PTHR45453">
    <property type="entry name" value="PHOSPHATE REGULON SENSOR PROTEIN PHOR"/>
    <property type="match status" value="1"/>
</dbReference>
<evidence type="ECO:0000259" key="10">
    <source>
        <dbReference type="PROSITE" id="PS50109"/>
    </source>
</evidence>
<keyword evidence="14" id="KW-1185">Reference proteome</keyword>
<keyword evidence="7" id="KW-0902">Two-component regulatory system</keyword>
<evidence type="ECO:0000256" key="8">
    <source>
        <dbReference type="ARBA" id="ARBA00023136"/>
    </source>
</evidence>
<dbReference type="GO" id="GO:0004721">
    <property type="term" value="F:phosphoprotein phosphatase activity"/>
    <property type="evidence" value="ECO:0007669"/>
    <property type="project" value="TreeGrafter"/>
</dbReference>
<dbReference type="Pfam" id="PF00512">
    <property type="entry name" value="HisKA"/>
    <property type="match status" value="1"/>
</dbReference>
<dbReference type="InterPro" id="IPR000014">
    <property type="entry name" value="PAS"/>
</dbReference>
<dbReference type="Pfam" id="PF23846">
    <property type="entry name" value="Cache_WalK"/>
    <property type="match status" value="1"/>
</dbReference>
<dbReference type="PRINTS" id="PR00344">
    <property type="entry name" value="BCTRLSENSOR"/>
</dbReference>
<dbReference type="InterPro" id="IPR003661">
    <property type="entry name" value="HisK_dim/P_dom"/>
</dbReference>
<dbReference type="SUPFAM" id="SSF55785">
    <property type="entry name" value="PYP-like sensor domain (PAS domain)"/>
    <property type="match status" value="1"/>
</dbReference>
<keyword evidence="9" id="KW-0812">Transmembrane</keyword>
<evidence type="ECO:0000313" key="14">
    <source>
        <dbReference type="Proteomes" id="UP000051330"/>
    </source>
</evidence>
<dbReference type="AlphaFoldDB" id="A0A0R1MN93"/>
<dbReference type="SUPFAM" id="SSF47384">
    <property type="entry name" value="Homodimeric domain of signal transducing histidine kinase"/>
    <property type="match status" value="1"/>
</dbReference>
<comment type="caution">
    <text evidence="13">The sequence shown here is derived from an EMBL/GenBank/DDBJ whole genome shotgun (WGS) entry which is preliminary data.</text>
</comment>
<dbReference type="Pfam" id="PF02518">
    <property type="entry name" value="HATPase_c"/>
    <property type="match status" value="1"/>
</dbReference>
<dbReference type="InterPro" id="IPR004358">
    <property type="entry name" value="Sig_transdc_His_kin-like_C"/>
</dbReference>
<dbReference type="Pfam" id="PF00989">
    <property type="entry name" value="PAS"/>
    <property type="match status" value="1"/>
</dbReference>
<dbReference type="SMART" id="SM00388">
    <property type="entry name" value="HisKA"/>
    <property type="match status" value="1"/>
</dbReference>
<dbReference type="OrthoDB" id="9813151at2"/>
<dbReference type="InterPro" id="IPR036097">
    <property type="entry name" value="HisK_dim/P_sf"/>
</dbReference>
<dbReference type="InterPro" id="IPR005467">
    <property type="entry name" value="His_kinase_dom"/>
</dbReference>
<dbReference type="InterPro" id="IPR036890">
    <property type="entry name" value="HATPase_C_sf"/>
</dbReference>
<dbReference type="STRING" id="1423792.FD09_GL001091"/>
<dbReference type="EC" id="2.7.13.3" evidence="3"/>
<dbReference type="PANTHER" id="PTHR45453:SF1">
    <property type="entry name" value="PHOSPHATE REGULON SENSOR PROTEIN PHOR"/>
    <property type="match status" value="1"/>
</dbReference>
<dbReference type="InterPro" id="IPR035965">
    <property type="entry name" value="PAS-like_dom_sf"/>
</dbReference>
<dbReference type="Proteomes" id="UP000051330">
    <property type="component" value="Unassembled WGS sequence"/>
</dbReference>
<dbReference type="InterPro" id="IPR003594">
    <property type="entry name" value="HATPase_dom"/>
</dbReference>
<organism evidence="13 14">
    <name type="scientific">Schleiferilactobacillus perolens DSM 12744</name>
    <dbReference type="NCBI Taxonomy" id="1423792"/>
    <lineage>
        <taxon>Bacteria</taxon>
        <taxon>Bacillati</taxon>
        <taxon>Bacillota</taxon>
        <taxon>Bacilli</taxon>
        <taxon>Lactobacillales</taxon>
        <taxon>Lactobacillaceae</taxon>
        <taxon>Schleiferilactobacillus</taxon>
    </lineage>
</organism>
<dbReference type="Gene3D" id="3.30.565.10">
    <property type="entry name" value="Histidine kinase-like ATPase, C-terminal domain"/>
    <property type="match status" value="1"/>
</dbReference>
<name>A0A0R1MN93_9LACO</name>
<dbReference type="SMART" id="SM00091">
    <property type="entry name" value="PAS"/>
    <property type="match status" value="1"/>
</dbReference>
<evidence type="ECO:0000256" key="3">
    <source>
        <dbReference type="ARBA" id="ARBA00012438"/>
    </source>
</evidence>
<dbReference type="CDD" id="cd00082">
    <property type="entry name" value="HisKA"/>
    <property type="match status" value="1"/>
</dbReference>
<evidence type="ECO:0000256" key="1">
    <source>
        <dbReference type="ARBA" id="ARBA00000085"/>
    </source>
</evidence>
<evidence type="ECO:0000256" key="9">
    <source>
        <dbReference type="SAM" id="Phobius"/>
    </source>
</evidence>
<dbReference type="InterPro" id="IPR057640">
    <property type="entry name" value="Cache_WalK"/>
</dbReference>
<dbReference type="CDD" id="cd06225">
    <property type="entry name" value="HAMP"/>
    <property type="match status" value="1"/>
</dbReference>
<dbReference type="InterPro" id="IPR013767">
    <property type="entry name" value="PAS_fold"/>
</dbReference>
<dbReference type="CDD" id="cd00075">
    <property type="entry name" value="HATPase"/>
    <property type="match status" value="1"/>
</dbReference>
<evidence type="ECO:0000259" key="11">
    <source>
        <dbReference type="PROSITE" id="PS50112"/>
    </source>
</evidence>
<keyword evidence="9" id="KW-1133">Transmembrane helix</keyword>
<evidence type="ECO:0000256" key="7">
    <source>
        <dbReference type="ARBA" id="ARBA00023012"/>
    </source>
</evidence>
<dbReference type="NCBIfam" id="TIGR00229">
    <property type="entry name" value="sensory_box"/>
    <property type="match status" value="1"/>
</dbReference>
<proteinExistence type="predicted"/>
<dbReference type="GO" id="GO:0000155">
    <property type="term" value="F:phosphorelay sensor kinase activity"/>
    <property type="evidence" value="ECO:0007669"/>
    <property type="project" value="InterPro"/>
</dbReference>
<dbReference type="PATRIC" id="fig|1423792.3.peg.1112"/>
<dbReference type="PROSITE" id="PS50112">
    <property type="entry name" value="PAS"/>
    <property type="match status" value="1"/>
</dbReference>
<evidence type="ECO:0000256" key="4">
    <source>
        <dbReference type="ARBA" id="ARBA00022553"/>
    </source>
</evidence>
<evidence type="ECO:0000259" key="12">
    <source>
        <dbReference type="PROSITE" id="PS50885"/>
    </source>
</evidence>
<dbReference type="Gene3D" id="1.10.8.500">
    <property type="entry name" value="HAMP domain in histidine kinase"/>
    <property type="match status" value="1"/>
</dbReference>
<comment type="catalytic activity">
    <reaction evidence="1">
        <text>ATP + protein L-histidine = ADP + protein N-phospho-L-histidine.</text>
        <dbReference type="EC" id="2.7.13.3"/>
    </reaction>
</comment>
<feature type="domain" description="HAMP" evidence="12">
    <location>
        <begin position="204"/>
        <end position="256"/>
    </location>
</feature>
<keyword evidence="8 9" id="KW-0472">Membrane</keyword>
<dbReference type="InterPro" id="IPR003660">
    <property type="entry name" value="HAMP_dom"/>
</dbReference>
<dbReference type="Pfam" id="PF00672">
    <property type="entry name" value="HAMP"/>
    <property type="match status" value="1"/>
</dbReference>
<dbReference type="EMBL" id="AZEC01000017">
    <property type="protein sequence ID" value="KRL09645.1"/>
    <property type="molecule type" value="Genomic_DNA"/>
</dbReference>
<dbReference type="PROSITE" id="PS50885">
    <property type="entry name" value="HAMP"/>
    <property type="match status" value="1"/>
</dbReference>
<dbReference type="RefSeq" id="WP_057822230.1">
    <property type="nucleotide sequence ID" value="NZ_AZEC01000017.1"/>
</dbReference>
<dbReference type="InterPro" id="IPR049814">
    <property type="entry name" value="Resp_reg_WalK"/>
</dbReference>
<feature type="domain" description="PAS" evidence="11">
    <location>
        <begin position="261"/>
        <end position="326"/>
    </location>
</feature>
<keyword evidence="6 13" id="KW-0418">Kinase</keyword>
<keyword evidence="4" id="KW-0597">Phosphoprotein</keyword>
<dbReference type="GO" id="GO:0006355">
    <property type="term" value="P:regulation of DNA-templated transcription"/>
    <property type="evidence" value="ECO:0007669"/>
    <property type="project" value="InterPro"/>
</dbReference>
<dbReference type="Gene3D" id="1.10.287.130">
    <property type="match status" value="1"/>
</dbReference>
<evidence type="ECO:0000256" key="2">
    <source>
        <dbReference type="ARBA" id="ARBA00004370"/>
    </source>
</evidence>
<dbReference type="GO" id="GO:0005886">
    <property type="term" value="C:plasma membrane"/>
    <property type="evidence" value="ECO:0007669"/>
    <property type="project" value="TreeGrafter"/>
</dbReference>
<dbReference type="SUPFAM" id="SSF55874">
    <property type="entry name" value="ATPase domain of HSP90 chaperone/DNA topoisomerase II/histidine kinase"/>
    <property type="match status" value="1"/>
</dbReference>
<dbReference type="Gene3D" id="3.30.450.20">
    <property type="entry name" value="PAS domain"/>
    <property type="match status" value="2"/>
</dbReference>
<dbReference type="SMART" id="SM00304">
    <property type="entry name" value="HAMP"/>
    <property type="match status" value="1"/>
</dbReference>
<comment type="subcellular location">
    <subcellularLocation>
        <location evidence="2">Membrane</location>
    </subcellularLocation>
</comment>
<dbReference type="FunFam" id="3.30.565.10:FF:000006">
    <property type="entry name" value="Sensor histidine kinase WalK"/>
    <property type="match status" value="1"/>
</dbReference>